<evidence type="ECO:0000256" key="9">
    <source>
        <dbReference type="ARBA" id="ARBA00022932"/>
    </source>
</evidence>
<dbReference type="Pfam" id="PF12169">
    <property type="entry name" value="DNA_pol3_gamma3"/>
    <property type="match status" value="1"/>
</dbReference>
<feature type="compositionally biased region" description="Pro residues" evidence="12">
    <location>
        <begin position="454"/>
        <end position="467"/>
    </location>
</feature>
<dbReference type="PRINTS" id="PR00300">
    <property type="entry name" value="CLPPROTEASEA"/>
</dbReference>
<dbReference type="InterPro" id="IPR045085">
    <property type="entry name" value="HLD_clamp_pol_III_gamma_tau"/>
</dbReference>
<name>A0A512B3K7_9BACT</name>
<dbReference type="Gene3D" id="1.10.8.60">
    <property type="match status" value="1"/>
</dbReference>
<feature type="region of interest" description="Disordered" evidence="12">
    <location>
        <begin position="381"/>
        <end position="479"/>
    </location>
</feature>
<dbReference type="GO" id="GO:0046872">
    <property type="term" value="F:metal ion binding"/>
    <property type="evidence" value="ECO:0007669"/>
    <property type="project" value="UniProtKB-KW"/>
</dbReference>
<dbReference type="RefSeq" id="WP_146902832.1">
    <property type="nucleotide sequence ID" value="NZ_BJYS01000040.1"/>
</dbReference>
<reference evidence="14 15" key="1">
    <citation type="submission" date="2019-07" db="EMBL/GenBank/DDBJ databases">
        <title>Whole genome shotgun sequence of Adhaeribacter aerolatus NBRC 106133.</title>
        <authorList>
            <person name="Hosoyama A."/>
            <person name="Uohara A."/>
            <person name="Ohji S."/>
            <person name="Ichikawa N."/>
        </authorList>
    </citation>
    <scope>NUCLEOTIDE SEQUENCE [LARGE SCALE GENOMIC DNA]</scope>
    <source>
        <strain evidence="14 15">NBRC 106133</strain>
    </source>
</reference>
<dbReference type="NCBIfam" id="NF011531">
    <property type="entry name" value="PRK14971.1"/>
    <property type="match status" value="1"/>
</dbReference>
<keyword evidence="9 11" id="KW-0239">DNA-directed DNA polymerase</keyword>
<keyword evidence="2 11" id="KW-0808">Transferase</keyword>
<keyword evidence="3 11" id="KW-0548">Nucleotidyltransferase</keyword>
<proteinExistence type="inferred from homology"/>
<dbReference type="Gene3D" id="3.40.50.300">
    <property type="entry name" value="P-loop containing nucleotide triphosphate hydrolases"/>
    <property type="match status" value="1"/>
</dbReference>
<dbReference type="GO" id="GO:0006261">
    <property type="term" value="P:DNA-templated DNA replication"/>
    <property type="evidence" value="ECO:0007669"/>
    <property type="project" value="TreeGrafter"/>
</dbReference>
<evidence type="ECO:0000256" key="7">
    <source>
        <dbReference type="ARBA" id="ARBA00022833"/>
    </source>
</evidence>
<dbReference type="InterPro" id="IPR003593">
    <property type="entry name" value="AAA+_ATPase"/>
</dbReference>
<dbReference type="SUPFAM" id="SSF52540">
    <property type="entry name" value="P-loop containing nucleoside triphosphate hydrolases"/>
    <property type="match status" value="1"/>
</dbReference>
<evidence type="ECO:0000256" key="1">
    <source>
        <dbReference type="ARBA" id="ARBA00006360"/>
    </source>
</evidence>
<comment type="caution">
    <text evidence="14">The sequence shown here is derived from an EMBL/GenBank/DDBJ whole genome shotgun (WGS) entry which is preliminary data.</text>
</comment>
<evidence type="ECO:0000256" key="10">
    <source>
        <dbReference type="ARBA" id="ARBA00049244"/>
    </source>
</evidence>
<comment type="subunit">
    <text evidence="11">DNA polymerase III contains a core (composed of alpha, epsilon and theta chains) that associates with a tau subunit. This core dimerizes to form the POLIII' complex. PolIII' associates with the gamma complex (composed of gamma, delta, delta', psi and chi chains) and with the beta chain to form the complete DNA polymerase III complex.</text>
</comment>
<evidence type="ECO:0000313" key="14">
    <source>
        <dbReference type="EMBL" id="GEO06550.1"/>
    </source>
</evidence>
<evidence type="ECO:0000256" key="2">
    <source>
        <dbReference type="ARBA" id="ARBA00022679"/>
    </source>
</evidence>
<dbReference type="GO" id="GO:0005524">
    <property type="term" value="F:ATP binding"/>
    <property type="evidence" value="ECO:0007669"/>
    <property type="project" value="UniProtKB-KW"/>
</dbReference>
<feature type="compositionally biased region" description="Pro residues" evidence="12">
    <location>
        <begin position="434"/>
        <end position="445"/>
    </location>
</feature>
<keyword evidence="5" id="KW-0479">Metal-binding</keyword>
<feature type="compositionally biased region" description="Polar residues" evidence="12">
    <location>
        <begin position="404"/>
        <end position="422"/>
    </location>
</feature>
<dbReference type="NCBIfam" id="TIGR02397">
    <property type="entry name" value="dnaX_nterm"/>
    <property type="match status" value="1"/>
</dbReference>
<dbReference type="NCBIfam" id="NF004046">
    <property type="entry name" value="PRK05563.1"/>
    <property type="match status" value="1"/>
</dbReference>
<dbReference type="Pfam" id="PF13177">
    <property type="entry name" value="DNA_pol3_delta2"/>
    <property type="match status" value="1"/>
</dbReference>
<keyword evidence="6 11" id="KW-0547">Nucleotide-binding</keyword>
<dbReference type="SMART" id="SM00382">
    <property type="entry name" value="AAA"/>
    <property type="match status" value="1"/>
</dbReference>
<feature type="compositionally biased region" description="Polar residues" evidence="12">
    <location>
        <begin position="502"/>
        <end position="515"/>
    </location>
</feature>
<sequence>MENFVVSARKYRPTTFDSVVGQHHITTTLKNAITSNHLAQAFLFCGPRGVGKTTCARILAKTINCQNLTPQTEACNECESCRSFNNNASFNVHELDAASNNSVEDIRNLVEQVRYPPQAGKYKIYIIDEVHMLSNSAFNAFLKTLEEPPSYAIFILATTERHKIIPTILSRCQIFDFNRIQIEDMVKHLRNIAGKEEIKAEDDALHLISQKADGALRDALSIFDQMVTFSGNNITYKETVANLHILDYDYYFKLTDFLLNQDISGTLLLFDEILKNGFDAHNFITGIGEHFRSLLVSKDNVTVQLLQVSDNIKARYAQQANQTSLSFLLSGLNVVSACDANFKNSKNQRLHVELCLLKLAHLNQAVNFAKDFSLNGDVKKKTSVSTGNANGAAETSATPPPQSVLGSNPNGITNGNGQSLATPPNGHPVRTPAPAAPPTVVPPDTSPTAINKMPPVPTVNFPPPPIVEEPSPSRAPDRNVPLPGAKKMVKMPSLKDIQAQLSNPITNQKTNTTTSAEEEPTGPATAVSPEAFQAAWRELTVQKRAEGKMLEYIILDRPVTLDEKQEVLLQVENPVQVDQFNEFRAEFLAALRQRLRNNRLNVRLEVKEQQGGRKLYTSQDKFSYLSEKHPILPELRKRLMLDTDF</sequence>
<dbReference type="Gene3D" id="1.20.272.10">
    <property type="match status" value="1"/>
</dbReference>
<dbReference type="EC" id="2.7.7.7" evidence="11"/>
<dbReference type="AlphaFoldDB" id="A0A512B3K7"/>
<dbReference type="InterPro" id="IPR050238">
    <property type="entry name" value="DNA_Rep/Repair_Clamp_Loader"/>
</dbReference>
<dbReference type="PANTHER" id="PTHR11669:SF0">
    <property type="entry name" value="PROTEIN STICHEL-LIKE 2"/>
    <property type="match status" value="1"/>
</dbReference>
<evidence type="ECO:0000256" key="4">
    <source>
        <dbReference type="ARBA" id="ARBA00022705"/>
    </source>
</evidence>
<protein>
    <recommendedName>
        <fullName evidence="11">DNA polymerase III subunit gamma/tau</fullName>
        <ecNumber evidence="11">2.7.7.7</ecNumber>
    </recommendedName>
</protein>
<keyword evidence="15" id="KW-1185">Reference proteome</keyword>
<dbReference type="EMBL" id="BJYS01000040">
    <property type="protein sequence ID" value="GEO06550.1"/>
    <property type="molecule type" value="Genomic_DNA"/>
</dbReference>
<dbReference type="InterPro" id="IPR001270">
    <property type="entry name" value="ClpA/B"/>
</dbReference>
<feature type="domain" description="AAA+ ATPase" evidence="13">
    <location>
        <begin position="38"/>
        <end position="181"/>
    </location>
</feature>
<dbReference type="CDD" id="cd00009">
    <property type="entry name" value="AAA"/>
    <property type="match status" value="1"/>
</dbReference>
<evidence type="ECO:0000256" key="5">
    <source>
        <dbReference type="ARBA" id="ARBA00022723"/>
    </source>
</evidence>
<dbReference type="Proteomes" id="UP000321532">
    <property type="component" value="Unassembled WGS sequence"/>
</dbReference>
<keyword evidence="7" id="KW-0862">Zinc</keyword>
<dbReference type="InterPro" id="IPR012763">
    <property type="entry name" value="DNA_pol_III_sug/sutau_N"/>
</dbReference>
<dbReference type="InterPro" id="IPR008921">
    <property type="entry name" value="DNA_pol3_clamp-load_cplx_C"/>
</dbReference>
<dbReference type="GO" id="GO:0003677">
    <property type="term" value="F:DNA binding"/>
    <property type="evidence" value="ECO:0007669"/>
    <property type="project" value="InterPro"/>
</dbReference>
<dbReference type="CDD" id="cd18137">
    <property type="entry name" value="HLD_clamp_pol_III_gamma_tau"/>
    <property type="match status" value="1"/>
</dbReference>
<dbReference type="Pfam" id="PF22608">
    <property type="entry name" value="DNAX_ATPase_lid"/>
    <property type="match status" value="1"/>
</dbReference>
<dbReference type="PANTHER" id="PTHR11669">
    <property type="entry name" value="REPLICATION FACTOR C / DNA POLYMERASE III GAMMA-TAU SUBUNIT"/>
    <property type="match status" value="1"/>
</dbReference>
<gene>
    <name evidence="11" type="primary">dnaX</name>
    <name evidence="14" type="ORF">AAE02nite_42140</name>
</gene>
<dbReference type="FunFam" id="3.40.50.300:FF:000014">
    <property type="entry name" value="DNA polymerase III subunit gamma/tau"/>
    <property type="match status" value="1"/>
</dbReference>
<dbReference type="SUPFAM" id="SSF48019">
    <property type="entry name" value="post-AAA+ oligomerization domain-like"/>
    <property type="match status" value="1"/>
</dbReference>
<keyword evidence="4 11" id="KW-0235">DNA replication</keyword>
<evidence type="ECO:0000256" key="6">
    <source>
        <dbReference type="ARBA" id="ARBA00022741"/>
    </source>
</evidence>
<comment type="similarity">
    <text evidence="1 11">Belongs to the DnaX/STICHEL family.</text>
</comment>
<feature type="region of interest" description="Disordered" evidence="12">
    <location>
        <begin position="502"/>
        <end position="524"/>
    </location>
</feature>
<dbReference type="OrthoDB" id="9810148at2"/>
<organism evidence="14 15">
    <name type="scientific">Adhaeribacter aerolatus</name>
    <dbReference type="NCBI Taxonomy" id="670289"/>
    <lineage>
        <taxon>Bacteria</taxon>
        <taxon>Pseudomonadati</taxon>
        <taxon>Bacteroidota</taxon>
        <taxon>Cytophagia</taxon>
        <taxon>Cytophagales</taxon>
        <taxon>Hymenobacteraceae</taxon>
        <taxon>Adhaeribacter</taxon>
    </lineage>
</organism>
<dbReference type="GO" id="GO:0003887">
    <property type="term" value="F:DNA-directed DNA polymerase activity"/>
    <property type="evidence" value="ECO:0007669"/>
    <property type="project" value="UniProtKB-KW"/>
</dbReference>
<comment type="catalytic activity">
    <reaction evidence="10 11">
        <text>DNA(n) + a 2'-deoxyribonucleoside 5'-triphosphate = DNA(n+1) + diphosphate</text>
        <dbReference type="Rhea" id="RHEA:22508"/>
        <dbReference type="Rhea" id="RHEA-COMP:17339"/>
        <dbReference type="Rhea" id="RHEA-COMP:17340"/>
        <dbReference type="ChEBI" id="CHEBI:33019"/>
        <dbReference type="ChEBI" id="CHEBI:61560"/>
        <dbReference type="ChEBI" id="CHEBI:173112"/>
        <dbReference type="EC" id="2.7.7.7"/>
    </reaction>
</comment>
<evidence type="ECO:0000256" key="11">
    <source>
        <dbReference type="RuleBase" id="RU364063"/>
    </source>
</evidence>
<evidence type="ECO:0000256" key="12">
    <source>
        <dbReference type="SAM" id="MobiDB-lite"/>
    </source>
</evidence>
<feature type="compositionally biased region" description="Polar residues" evidence="12">
    <location>
        <begin position="383"/>
        <end position="397"/>
    </location>
</feature>
<accession>A0A512B3K7</accession>
<evidence type="ECO:0000313" key="15">
    <source>
        <dbReference type="Proteomes" id="UP000321532"/>
    </source>
</evidence>
<dbReference type="InterPro" id="IPR027417">
    <property type="entry name" value="P-loop_NTPase"/>
</dbReference>
<evidence type="ECO:0000259" key="13">
    <source>
        <dbReference type="SMART" id="SM00382"/>
    </source>
</evidence>
<keyword evidence="8 11" id="KW-0067">ATP-binding</keyword>
<evidence type="ECO:0000256" key="3">
    <source>
        <dbReference type="ARBA" id="ARBA00022695"/>
    </source>
</evidence>
<comment type="function">
    <text evidence="11">DNA polymerase III is a complex, multichain enzyme responsible for most of the replicative synthesis in bacteria. This DNA polymerase also exhibits 3' to 5' exonuclease activity.</text>
</comment>
<dbReference type="InterPro" id="IPR022754">
    <property type="entry name" value="DNA_pol_III_gamma-3"/>
</dbReference>
<dbReference type="GO" id="GO:0009360">
    <property type="term" value="C:DNA polymerase III complex"/>
    <property type="evidence" value="ECO:0007669"/>
    <property type="project" value="InterPro"/>
</dbReference>
<evidence type="ECO:0000256" key="8">
    <source>
        <dbReference type="ARBA" id="ARBA00022840"/>
    </source>
</evidence>
<dbReference type="FunFam" id="1.10.8.60:FF:000013">
    <property type="entry name" value="DNA polymerase III subunit gamma/tau"/>
    <property type="match status" value="1"/>
</dbReference>